<reference evidence="3" key="1">
    <citation type="submission" date="2025-08" db="UniProtKB">
        <authorList>
            <consortium name="RefSeq"/>
        </authorList>
    </citation>
    <scope>IDENTIFICATION</scope>
    <source>
        <tissue evidence="3">Muscle</tissue>
    </source>
</reference>
<dbReference type="GeneID" id="114487239"/>
<evidence type="ECO:0000313" key="3">
    <source>
        <dbReference type="RefSeq" id="XP_054944694.1"/>
    </source>
</evidence>
<dbReference type="AlphaFoldDB" id="A0A9W2WZP8"/>
<proteinExistence type="predicted"/>
<feature type="region of interest" description="Disordered" evidence="1">
    <location>
        <begin position="76"/>
        <end position="171"/>
    </location>
</feature>
<dbReference type="RefSeq" id="XP_054944694.1">
    <property type="nucleotide sequence ID" value="XM_055088719.1"/>
</dbReference>
<name>A0A9W2WZP8_PHYMC</name>
<gene>
    <name evidence="3" type="primary">LOC114487239</name>
</gene>
<accession>A0A9W2WZP8</accession>
<organism evidence="2 3">
    <name type="scientific">Physeter macrocephalus</name>
    <name type="common">Sperm whale</name>
    <name type="synonym">Physeter catodon</name>
    <dbReference type="NCBI Taxonomy" id="9755"/>
    <lineage>
        <taxon>Eukaryota</taxon>
        <taxon>Metazoa</taxon>
        <taxon>Chordata</taxon>
        <taxon>Craniata</taxon>
        <taxon>Vertebrata</taxon>
        <taxon>Euteleostomi</taxon>
        <taxon>Mammalia</taxon>
        <taxon>Eutheria</taxon>
        <taxon>Laurasiatheria</taxon>
        <taxon>Artiodactyla</taxon>
        <taxon>Whippomorpha</taxon>
        <taxon>Cetacea</taxon>
        <taxon>Odontoceti</taxon>
        <taxon>Physeteridae</taxon>
        <taxon>Physeter</taxon>
    </lineage>
</organism>
<evidence type="ECO:0000313" key="2">
    <source>
        <dbReference type="Proteomes" id="UP000248484"/>
    </source>
</evidence>
<keyword evidence="2" id="KW-1185">Reference proteome</keyword>
<protein>
    <submittedName>
        <fullName evidence="3">Uncharacterized protein isoform X2</fullName>
    </submittedName>
</protein>
<feature type="compositionally biased region" description="Basic and acidic residues" evidence="1">
    <location>
        <begin position="138"/>
        <end position="148"/>
    </location>
</feature>
<evidence type="ECO:0000256" key="1">
    <source>
        <dbReference type="SAM" id="MobiDB-lite"/>
    </source>
</evidence>
<sequence length="171" mass="18498">MTWKVTNEVGGDLLQASRKACLHSLSSFLTSNFLSNPLLPDLFYSADRLSLRSARPRHPDGDSRLKNWMEEAEELPWTGAPAGRSPGISCPPGASRLPPGLGCSRLKSSVGQDRGHATPVPSSSKIPPQPRGYLHAFPWDRPDPKTLDPGHSPAWRGASSPPPRPLTDGLH</sequence>
<dbReference type="Proteomes" id="UP000248484">
    <property type="component" value="Chromosome 11"/>
</dbReference>